<dbReference type="Proteomes" id="UP000679247">
    <property type="component" value="Chromosome"/>
</dbReference>
<accession>A0ABX8FDT7</accession>
<keyword evidence="2" id="KW-1185">Reference proteome</keyword>
<dbReference type="RefSeq" id="WP_214477217.1">
    <property type="nucleotide sequence ID" value="NZ_CP071709.1"/>
</dbReference>
<gene>
    <name evidence="1" type="ORF">J1899_02175</name>
</gene>
<evidence type="ECO:0000313" key="1">
    <source>
        <dbReference type="EMBL" id="QVY61946.1"/>
    </source>
</evidence>
<proteinExistence type="predicted"/>
<name>A0ABX8FDT7_9BACI</name>
<sequence length="52" mass="6155">MENKEITSTNWHKECLVHCEEVGISKSIINVFIHLQEQKHEQDYKEASNSRI</sequence>
<evidence type="ECO:0000313" key="2">
    <source>
        <dbReference type="Proteomes" id="UP000679247"/>
    </source>
</evidence>
<protein>
    <submittedName>
        <fullName evidence="1">Uncharacterized protein</fullName>
    </submittedName>
</protein>
<reference evidence="1 2" key="1">
    <citation type="submission" date="2021-03" db="EMBL/GenBank/DDBJ databases">
        <title>The first data on the complete genome of the tetrodotoxin-producing bacterium.</title>
        <authorList>
            <person name="Melnikova D.I."/>
            <person name="Nijland R."/>
            <person name="Magarlamov T.Y."/>
        </authorList>
    </citation>
    <scope>NUCLEOTIDE SEQUENCE [LARGE SCALE GENOMIC DNA]</scope>
    <source>
        <strain evidence="1 2">1839</strain>
    </source>
</reference>
<organism evidence="1 2">
    <name type="scientific">Cytobacillus gottheilii</name>
    <dbReference type="NCBI Taxonomy" id="859144"/>
    <lineage>
        <taxon>Bacteria</taxon>
        <taxon>Bacillati</taxon>
        <taxon>Bacillota</taxon>
        <taxon>Bacilli</taxon>
        <taxon>Bacillales</taxon>
        <taxon>Bacillaceae</taxon>
        <taxon>Cytobacillus</taxon>
    </lineage>
</organism>
<dbReference type="EMBL" id="CP071709">
    <property type="protein sequence ID" value="QVY61946.1"/>
    <property type="molecule type" value="Genomic_DNA"/>
</dbReference>